<dbReference type="GO" id="GO:0036503">
    <property type="term" value="P:ERAD pathway"/>
    <property type="evidence" value="ECO:0007669"/>
    <property type="project" value="TreeGrafter"/>
</dbReference>
<proteinExistence type="inferred from homology"/>
<dbReference type="InterPro" id="IPR041249">
    <property type="entry name" value="HEPN_DZIP3"/>
</dbReference>
<evidence type="ECO:0000256" key="3">
    <source>
        <dbReference type="ARBA" id="ARBA00022771"/>
    </source>
</evidence>
<dbReference type="Pfam" id="PF01753">
    <property type="entry name" value="zf-MYND"/>
    <property type="match status" value="1"/>
</dbReference>
<dbReference type="SMART" id="SM00028">
    <property type="entry name" value="TPR"/>
    <property type="match status" value="4"/>
</dbReference>
<accession>A0A814AFR5</accession>
<dbReference type="PROSITE" id="PS50293">
    <property type="entry name" value="TPR_REGION"/>
    <property type="match status" value="1"/>
</dbReference>
<dbReference type="InterPro" id="IPR050767">
    <property type="entry name" value="Sel1_AlgK"/>
</dbReference>
<protein>
    <recommendedName>
        <fullName evidence="9">MYND-type domain-containing protein</fullName>
    </recommendedName>
</protein>
<dbReference type="SUPFAM" id="SSF48452">
    <property type="entry name" value="TPR-like"/>
    <property type="match status" value="2"/>
</dbReference>
<evidence type="ECO:0000313" key="10">
    <source>
        <dbReference type="EMBL" id="CAF0913606.1"/>
    </source>
</evidence>
<keyword evidence="1" id="KW-0479">Metal-binding</keyword>
<evidence type="ECO:0000259" key="9">
    <source>
        <dbReference type="PROSITE" id="PS50865"/>
    </source>
</evidence>
<dbReference type="GO" id="GO:0005789">
    <property type="term" value="C:endoplasmic reticulum membrane"/>
    <property type="evidence" value="ECO:0007669"/>
    <property type="project" value="TreeGrafter"/>
</dbReference>
<keyword evidence="3 7" id="KW-0863">Zinc-finger</keyword>
<evidence type="ECO:0000313" key="11">
    <source>
        <dbReference type="EMBL" id="CAF4013983.1"/>
    </source>
</evidence>
<dbReference type="Gene3D" id="6.10.140.2220">
    <property type="match status" value="1"/>
</dbReference>
<evidence type="ECO:0000256" key="4">
    <source>
        <dbReference type="ARBA" id="ARBA00022803"/>
    </source>
</evidence>
<dbReference type="SUPFAM" id="SSF81901">
    <property type="entry name" value="HCP-like"/>
    <property type="match status" value="1"/>
</dbReference>
<feature type="repeat" description="TPR" evidence="8">
    <location>
        <begin position="270"/>
        <end position="303"/>
    </location>
</feature>
<dbReference type="InterPro" id="IPR002893">
    <property type="entry name" value="Znf_MYND"/>
</dbReference>
<dbReference type="PROSITE" id="PS50005">
    <property type="entry name" value="TPR"/>
    <property type="match status" value="1"/>
</dbReference>
<evidence type="ECO:0000256" key="1">
    <source>
        <dbReference type="ARBA" id="ARBA00022723"/>
    </source>
</evidence>
<organism evidence="10 12">
    <name type="scientific">Rotaria sordida</name>
    <dbReference type="NCBI Taxonomy" id="392033"/>
    <lineage>
        <taxon>Eukaryota</taxon>
        <taxon>Metazoa</taxon>
        <taxon>Spiralia</taxon>
        <taxon>Gnathifera</taxon>
        <taxon>Rotifera</taxon>
        <taxon>Eurotatoria</taxon>
        <taxon>Bdelloidea</taxon>
        <taxon>Philodinida</taxon>
        <taxon>Philodinidae</taxon>
        <taxon>Rotaria</taxon>
    </lineage>
</organism>
<evidence type="ECO:0000256" key="7">
    <source>
        <dbReference type="PROSITE-ProRule" id="PRU00134"/>
    </source>
</evidence>
<dbReference type="InterPro" id="IPR006597">
    <property type="entry name" value="Sel1-like"/>
</dbReference>
<dbReference type="AlphaFoldDB" id="A0A814AFR5"/>
<evidence type="ECO:0000256" key="6">
    <source>
        <dbReference type="ARBA" id="ARBA00038101"/>
    </source>
</evidence>
<dbReference type="Pfam" id="PF07719">
    <property type="entry name" value="TPR_2"/>
    <property type="match status" value="1"/>
</dbReference>
<keyword evidence="4 8" id="KW-0802">TPR repeat</keyword>
<dbReference type="EMBL" id="CAJOBD010004940">
    <property type="protein sequence ID" value="CAF4013983.1"/>
    <property type="molecule type" value="Genomic_DNA"/>
</dbReference>
<dbReference type="PROSITE" id="PS01360">
    <property type="entry name" value="ZF_MYND_1"/>
    <property type="match status" value="1"/>
</dbReference>
<dbReference type="InterPro" id="IPR019734">
    <property type="entry name" value="TPR_rpt"/>
</dbReference>
<dbReference type="Gene3D" id="1.25.40.10">
    <property type="entry name" value="Tetratricopeptide repeat domain"/>
    <property type="match status" value="3"/>
</dbReference>
<dbReference type="InterPro" id="IPR013105">
    <property type="entry name" value="TPR_2"/>
</dbReference>
<dbReference type="EMBL" id="CAJNOT010000253">
    <property type="protein sequence ID" value="CAF0913606.1"/>
    <property type="molecule type" value="Genomic_DNA"/>
</dbReference>
<dbReference type="Proteomes" id="UP000663836">
    <property type="component" value="Unassembled WGS sequence"/>
</dbReference>
<sequence>MAHISSEVRNYFKLELLIASSCISLRQLFKNRYSLFNNGQVWDNSSTCGNNYLKVITKYKNLSLTGTQKTAVSNGNSDEWDVTTFMNLLLYIDRPKTLNTTEIQQLDEEDKLLKQLKDIRNKLVHHSTKSVDDVEFNQLWTDLSAILVTFGSTESELDKLKDDSIFESPKQPINEQNVKEASHLNSLGTKAHKDRKYLEAITLFMKAIVLAGVSNHNRAIFYSNLAASRLSLYEQETTIFMNFEINGSTDERYRALKDAKQARNLWPTWWRGHFRVGKVYAALNEYEKAINSFERAFALDPMKKEIQEALDDSRQILSQQSRHEHLDPEWSPKTIPEYLNDLKQKFGVEPEEARIGHSLAGLIYPSGADVIEGLKYVHGDIGIKQDYAQAAKYFAKAARQSNAEGICNLALLTDRGLGVKKDHNLAFKLYEQAATQPLQHPVLKNERNFGVAEAEHTLGLKYADGITVHKNLLIAAHYFQRAIDHGLPDSANNLGLMYHDGLGVDKDLAKAEQLFQLAAKNGNSGSMLSLAKVLLDRNDLQMSKIWFDRACDAGNIQAQSNRSTFEKILEEKQKFIGSSSPNILKVMDEITNIIDFMNVNPTSCESFDQTIYDYNILNDYANRGSKTARKLCNALEHFQQAFKILMESDSLTEEQENTFVHELSQCYRIEQIVAQYSGMEIRQKIVKIVEGVLYRCKTQSIHINSQLDEDARNCYATLHLDSYELILKFLDLCKQNYPKSARFFELSASANGFLKRFEAALYETNQGLEIDPNNDELLYFKAVALRLMDHHRNEAIEAYQKFLEVAPNDHRYIPESFYEMATCYLKHNMSLDEENIIKNLYRQGEEAEKLQLPCFLPYKSTSKTLLKFRLYNESLPNTKTIPDNNPKLRLTDPHRVEVITHHREWESQLSKAKSNENTFIIPKTHQPSVKQPTVKSLIGLKPITLREMNPAKNHVYNGYVLSVTIIEKAYSSIPSIQIIIEDENLDCQRMYIYGFPEEQSEYLINKVYTNGRKMLIINPYLRIGAKDRKPSIRVDDFLSITMLNESERIINMCRCCGKANSSHVCSQCKQAYYCSKECQIMDWKLYKHKLICQIE</sequence>
<dbReference type="GO" id="GO:0008270">
    <property type="term" value="F:zinc ion binding"/>
    <property type="evidence" value="ECO:0007669"/>
    <property type="project" value="UniProtKB-KW"/>
</dbReference>
<comment type="similarity">
    <text evidence="6">Belongs to the sel-1 family.</text>
</comment>
<comment type="caution">
    <text evidence="10">The sequence shown here is derived from an EMBL/GenBank/DDBJ whole genome shotgun (WGS) entry which is preliminary data.</text>
</comment>
<evidence type="ECO:0000256" key="8">
    <source>
        <dbReference type="PROSITE-ProRule" id="PRU00339"/>
    </source>
</evidence>
<name>A0A814AFR5_9BILA</name>
<dbReference type="SMART" id="SM00671">
    <property type="entry name" value="SEL1"/>
    <property type="match status" value="5"/>
</dbReference>
<evidence type="ECO:0000256" key="5">
    <source>
        <dbReference type="ARBA" id="ARBA00022833"/>
    </source>
</evidence>
<dbReference type="PROSITE" id="PS50865">
    <property type="entry name" value="ZF_MYND_2"/>
    <property type="match status" value="1"/>
</dbReference>
<keyword evidence="2" id="KW-0677">Repeat</keyword>
<keyword evidence="5" id="KW-0862">Zinc</keyword>
<gene>
    <name evidence="11" type="ORF">JBS370_LOCUS27007</name>
    <name evidence="10" type="ORF">ZHD862_LOCUS8018</name>
</gene>
<dbReference type="PANTHER" id="PTHR11102:SF160">
    <property type="entry name" value="ERAD-ASSOCIATED E3 UBIQUITIN-PROTEIN LIGASE COMPONENT HRD3"/>
    <property type="match status" value="1"/>
</dbReference>
<feature type="domain" description="MYND-type" evidence="9">
    <location>
        <begin position="1053"/>
        <end position="1092"/>
    </location>
</feature>
<reference evidence="10" key="1">
    <citation type="submission" date="2021-02" db="EMBL/GenBank/DDBJ databases">
        <authorList>
            <person name="Nowell W R."/>
        </authorList>
    </citation>
    <scope>NUCLEOTIDE SEQUENCE</scope>
</reference>
<dbReference type="Proteomes" id="UP000663864">
    <property type="component" value="Unassembled WGS sequence"/>
</dbReference>
<dbReference type="Pfam" id="PF08238">
    <property type="entry name" value="Sel1"/>
    <property type="match status" value="5"/>
</dbReference>
<evidence type="ECO:0000256" key="2">
    <source>
        <dbReference type="ARBA" id="ARBA00022737"/>
    </source>
</evidence>
<dbReference type="InterPro" id="IPR011990">
    <property type="entry name" value="TPR-like_helical_dom_sf"/>
</dbReference>
<evidence type="ECO:0000313" key="12">
    <source>
        <dbReference type="Proteomes" id="UP000663864"/>
    </source>
</evidence>
<dbReference type="SUPFAM" id="SSF144232">
    <property type="entry name" value="HIT/MYND zinc finger-like"/>
    <property type="match status" value="1"/>
</dbReference>
<dbReference type="Pfam" id="PF18738">
    <property type="entry name" value="HEPN_DZIP3"/>
    <property type="match status" value="1"/>
</dbReference>
<dbReference type="PANTHER" id="PTHR11102">
    <property type="entry name" value="SEL-1-LIKE PROTEIN"/>
    <property type="match status" value="1"/>
</dbReference>